<proteinExistence type="predicted"/>
<dbReference type="AlphaFoldDB" id="A0A4Z2EYT5"/>
<keyword evidence="2" id="KW-1185">Reference proteome</keyword>
<evidence type="ECO:0000313" key="1">
    <source>
        <dbReference type="EMBL" id="TNN33928.1"/>
    </source>
</evidence>
<dbReference type="EMBL" id="SRLO01002086">
    <property type="protein sequence ID" value="TNN33928.1"/>
    <property type="molecule type" value="Genomic_DNA"/>
</dbReference>
<gene>
    <name evidence="1" type="ORF">EYF80_055911</name>
</gene>
<protein>
    <submittedName>
        <fullName evidence="1">Uncharacterized protein</fullName>
    </submittedName>
</protein>
<evidence type="ECO:0000313" key="2">
    <source>
        <dbReference type="Proteomes" id="UP000314294"/>
    </source>
</evidence>
<organism evidence="1 2">
    <name type="scientific">Liparis tanakae</name>
    <name type="common">Tanaka's snailfish</name>
    <dbReference type="NCBI Taxonomy" id="230148"/>
    <lineage>
        <taxon>Eukaryota</taxon>
        <taxon>Metazoa</taxon>
        <taxon>Chordata</taxon>
        <taxon>Craniata</taxon>
        <taxon>Vertebrata</taxon>
        <taxon>Euteleostomi</taxon>
        <taxon>Actinopterygii</taxon>
        <taxon>Neopterygii</taxon>
        <taxon>Teleostei</taxon>
        <taxon>Neoteleostei</taxon>
        <taxon>Acanthomorphata</taxon>
        <taxon>Eupercaria</taxon>
        <taxon>Perciformes</taxon>
        <taxon>Cottioidei</taxon>
        <taxon>Cottales</taxon>
        <taxon>Liparidae</taxon>
        <taxon>Liparis</taxon>
    </lineage>
</organism>
<dbReference type="Proteomes" id="UP000314294">
    <property type="component" value="Unassembled WGS sequence"/>
</dbReference>
<reference evidence="1 2" key="1">
    <citation type="submission" date="2019-03" db="EMBL/GenBank/DDBJ databases">
        <title>First draft genome of Liparis tanakae, snailfish: a comprehensive survey of snailfish specific genes.</title>
        <authorList>
            <person name="Kim W."/>
            <person name="Song I."/>
            <person name="Jeong J.-H."/>
            <person name="Kim D."/>
            <person name="Kim S."/>
            <person name="Ryu S."/>
            <person name="Song J.Y."/>
            <person name="Lee S.K."/>
        </authorList>
    </citation>
    <scope>NUCLEOTIDE SEQUENCE [LARGE SCALE GENOMIC DNA]</scope>
    <source>
        <tissue evidence="1">Muscle</tissue>
    </source>
</reference>
<accession>A0A4Z2EYT5</accession>
<name>A0A4Z2EYT5_9TELE</name>
<sequence>MMVDPMYLIRPQNDGGPYVPDQTLRMMVDPILPTLALLELPECDRELNIDRRIRTNQSVLSGVLQSVLSGVLQSVLSGVLQSVLSGVLQSVLMFCSRFCLVFCSRFCLVFCSRLAVCVH</sequence>
<comment type="caution">
    <text evidence="1">The sequence shown here is derived from an EMBL/GenBank/DDBJ whole genome shotgun (WGS) entry which is preliminary data.</text>
</comment>